<dbReference type="InterPro" id="IPR036390">
    <property type="entry name" value="WH_DNA-bd_sf"/>
</dbReference>
<dbReference type="GO" id="GO:0003700">
    <property type="term" value="F:DNA-binding transcription factor activity"/>
    <property type="evidence" value="ECO:0007669"/>
    <property type="project" value="InterPro"/>
</dbReference>
<evidence type="ECO:0000313" key="11">
    <source>
        <dbReference type="EMBL" id="KAF9462709.1"/>
    </source>
</evidence>
<dbReference type="PANTHER" id="PTHR10015:SF427">
    <property type="entry name" value="HEAT SHOCK FACTOR PROTEIN"/>
    <property type="match status" value="1"/>
</dbReference>
<dbReference type="Gene3D" id="1.10.10.10">
    <property type="entry name" value="Winged helix-like DNA-binding domain superfamily/Winged helix DNA-binding domain"/>
    <property type="match status" value="1"/>
</dbReference>
<dbReference type="GO" id="GO:0005634">
    <property type="term" value="C:nucleus"/>
    <property type="evidence" value="ECO:0007669"/>
    <property type="project" value="UniProtKB-SubCell"/>
</dbReference>
<dbReference type="PROSITE" id="PS00434">
    <property type="entry name" value="HSF_DOMAIN"/>
    <property type="match status" value="1"/>
</dbReference>
<protein>
    <recommendedName>
        <fullName evidence="10">HSF-type DNA-binding domain-containing protein</fullName>
    </recommendedName>
</protein>
<keyword evidence="12" id="KW-1185">Reference proteome</keyword>
<dbReference type="SMART" id="SM00415">
    <property type="entry name" value="HSF"/>
    <property type="match status" value="1"/>
</dbReference>
<evidence type="ECO:0000256" key="2">
    <source>
        <dbReference type="ARBA" id="ARBA00006403"/>
    </source>
</evidence>
<evidence type="ECO:0000256" key="6">
    <source>
        <dbReference type="ARBA" id="ARBA00023242"/>
    </source>
</evidence>
<sequence length="612" mass="67816">MASGQVALTRHRTPVAHASKSSRPIVPAFLQKLFEMVNDPNNVELIRWSDAGDTFFVLDHERFAREVLGRWFKHQNFSSFVRQLNMYGFHKIPHLQQGVLRSDTDTEFWNFAHPHFHRGQPDLLCLIQRKKQMAQPGEEVPVELRDTPAAAGTATATSPPALNNLSAGQVLDINSIVNGITAIKRHQATISTELNELKRSNQMLWQDAMDARAKHQKQQDTINRIVKFLAGVFGNRTTPRKEDAVDSGTVVSRRGTRLMIEDGRRGGKVDFSELFQEENEFNEETPSEAHYPSIETPQSAPSPAPSDNTTTSMAETYFGAYDPSLNIPPQPPQPPTPPHSSHIQVQPPQPPPQNPDRSITPSRSPTNLDFDPRVQGVLNQLSPSQIQQLLASIASQPIDPLPSDSPTSSSQLTSYQPHFDFTQYLQPTITSPPPPQPPPIDGLISFDPTQARSEFTQQVDNQWKQAETLDKRLEEVDAGIDSIMQGLRFDAHQDPPMTQPNGEVDPSMLETSNVLNNTDPTAPDFDFTSFLNSFNASDHADYADSASTAFLDEVPSDGTSSPITHLGGSPQARLQRLSRAKRKSDVSDLGGELSKDNTLSSGARSPKRKRDK</sequence>
<reference evidence="11" key="1">
    <citation type="submission" date="2020-11" db="EMBL/GenBank/DDBJ databases">
        <authorList>
            <consortium name="DOE Joint Genome Institute"/>
            <person name="Ahrendt S."/>
            <person name="Riley R."/>
            <person name="Andreopoulos W."/>
            <person name="Labutti K."/>
            <person name="Pangilinan J."/>
            <person name="Ruiz-Duenas F.J."/>
            <person name="Barrasa J.M."/>
            <person name="Sanchez-Garcia M."/>
            <person name="Camarero S."/>
            <person name="Miyauchi S."/>
            <person name="Serrano A."/>
            <person name="Linde D."/>
            <person name="Babiker R."/>
            <person name="Drula E."/>
            <person name="Ayuso-Fernandez I."/>
            <person name="Pacheco R."/>
            <person name="Padilla G."/>
            <person name="Ferreira P."/>
            <person name="Barriuso J."/>
            <person name="Kellner H."/>
            <person name="Castanera R."/>
            <person name="Alfaro M."/>
            <person name="Ramirez L."/>
            <person name="Pisabarro A.G."/>
            <person name="Kuo A."/>
            <person name="Tritt A."/>
            <person name="Lipzen A."/>
            <person name="He G."/>
            <person name="Yan M."/>
            <person name="Ng V."/>
            <person name="Cullen D."/>
            <person name="Martin F."/>
            <person name="Rosso M.-N."/>
            <person name="Henrissat B."/>
            <person name="Hibbett D."/>
            <person name="Martinez A.T."/>
            <person name="Grigoriev I.V."/>
        </authorList>
    </citation>
    <scope>NUCLEOTIDE SEQUENCE</scope>
    <source>
        <strain evidence="11">CBS 247.69</strain>
    </source>
</reference>
<dbReference type="InterPro" id="IPR000232">
    <property type="entry name" value="HSF_DNA-bd"/>
</dbReference>
<comment type="caution">
    <text evidence="11">The sequence shown here is derived from an EMBL/GenBank/DDBJ whole genome shotgun (WGS) entry which is preliminary data.</text>
</comment>
<evidence type="ECO:0000256" key="5">
    <source>
        <dbReference type="ARBA" id="ARBA00023163"/>
    </source>
</evidence>
<feature type="compositionally biased region" description="Polar residues" evidence="9">
    <location>
        <begin position="295"/>
        <end position="314"/>
    </location>
</feature>
<evidence type="ECO:0000259" key="10">
    <source>
        <dbReference type="PROSITE" id="PS00434"/>
    </source>
</evidence>
<evidence type="ECO:0000256" key="9">
    <source>
        <dbReference type="SAM" id="MobiDB-lite"/>
    </source>
</evidence>
<keyword evidence="5" id="KW-0804">Transcription</keyword>
<dbReference type="PANTHER" id="PTHR10015">
    <property type="entry name" value="HEAT SHOCK TRANSCRIPTION FACTOR"/>
    <property type="match status" value="1"/>
</dbReference>
<feature type="region of interest" description="Disordered" evidence="9">
    <location>
        <begin position="278"/>
        <end position="372"/>
    </location>
</feature>
<name>A0A9P5Y4U0_9AGAR</name>
<dbReference type="GO" id="GO:0043565">
    <property type="term" value="F:sequence-specific DNA binding"/>
    <property type="evidence" value="ECO:0007669"/>
    <property type="project" value="InterPro"/>
</dbReference>
<dbReference type="OrthoDB" id="60033at2759"/>
<dbReference type="EMBL" id="MU150269">
    <property type="protein sequence ID" value="KAF9462709.1"/>
    <property type="molecule type" value="Genomic_DNA"/>
</dbReference>
<comment type="similarity">
    <text evidence="2 8">Belongs to the HSF family.</text>
</comment>
<keyword evidence="4" id="KW-0238">DNA-binding</keyword>
<keyword evidence="6" id="KW-0539">Nucleus</keyword>
<dbReference type="InterPro" id="IPR036388">
    <property type="entry name" value="WH-like_DNA-bd_sf"/>
</dbReference>
<keyword evidence="3" id="KW-0805">Transcription regulation</keyword>
<dbReference type="FunFam" id="1.10.10.10:FF:000027">
    <property type="entry name" value="Heat shock transcription factor 1"/>
    <property type="match status" value="1"/>
</dbReference>
<feature type="compositionally biased region" description="Polar residues" evidence="9">
    <location>
        <begin position="356"/>
        <end position="367"/>
    </location>
</feature>
<organism evidence="11 12">
    <name type="scientific">Collybia nuda</name>
    <dbReference type="NCBI Taxonomy" id="64659"/>
    <lineage>
        <taxon>Eukaryota</taxon>
        <taxon>Fungi</taxon>
        <taxon>Dikarya</taxon>
        <taxon>Basidiomycota</taxon>
        <taxon>Agaricomycotina</taxon>
        <taxon>Agaricomycetes</taxon>
        <taxon>Agaricomycetidae</taxon>
        <taxon>Agaricales</taxon>
        <taxon>Tricholomatineae</taxon>
        <taxon>Clitocybaceae</taxon>
        <taxon>Collybia</taxon>
    </lineage>
</organism>
<dbReference type="AlphaFoldDB" id="A0A9P5Y4U0"/>
<evidence type="ECO:0000256" key="8">
    <source>
        <dbReference type="RuleBase" id="RU004020"/>
    </source>
</evidence>
<evidence type="ECO:0000313" key="12">
    <source>
        <dbReference type="Proteomes" id="UP000807353"/>
    </source>
</evidence>
<accession>A0A9P5Y4U0</accession>
<feature type="compositionally biased region" description="Pro residues" evidence="9">
    <location>
        <begin position="326"/>
        <end position="338"/>
    </location>
</feature>
<gene>
    <name evidence="11" type="ORF">BDZ94DRAFT_1260572</name>
</gene>
<evidence type="ECO:0000256" key="3">
    <source>
        <dbReference type="ARBA" id="ARBA00023015"/>
    </source>
</evidence>
<evidence type="ECO:0000256" key="1">
    <source>
        <dbReference type="ARBA" id="ARBA00004123"/>
    </source>
</evidence>
<dbReference type="Proteomes" id="UP000807353">
    <property type="component" value="Unassembled WGS sequence"/>
</dbReference>
<comment type="subcellular location">
    <subcellularLocation>
        <location evidence="1">Nucleus</location>
    </subcellularLocation>
</comment>
<dbReference type="SUPFAM" id="SSF46785">
    <property type="entry name" value="Winged helix' DNA-binding domain"/>
    <property type="match status" value="1"/>
</dbReference>
<proteinExistence type="inferred from homology"/>
<evidence type="ECO:0000256" key="4">
    <source>
        <dbReference type="ARBA" id="ARBA00023125"/>
    </source>
</evidence>
<comment type="subunit">
    <text evidence="7">Homotrimer. Homotrimerization increases the affinity of HSF1 to DNA. Interacts with transcriptional coregulator SSA1 on chromatin.</text>
</comment>
<feature type="region of interest" description="Disordered" evidence="9">
    <location>
        <begin position="552"/>
        <end position="612"/>
    </location>
</feature>
<dbReference type="PRINTS" id="PR00056">
    <property type="entry name" value="HSFDOMAIN"/>
</dbReference>
<dbReference type="Pfam" id="PF00447">
    <property type="entry name" value="HSF_DNA-bind"/>
    <property type="match status" value="1"/>
</dbReference>
<evidence type="ECO:0000256" key="7">
    <source>
        <dbReference type="ARBA" id="ARBA00062171"/>
    </source>
</evidence>
<feature type="domain" description="HSF-type DNA-binding" evidence="10">
    <location>
        <begin position="68"/>
        <end position="92"/>
    </location>
</feature>